<dbReference type="AlphaFoldDB" id="H2XUH4"/>
<dbReference type="InterPro" id="IPR036322">
    <property type="entry name" value="WD40_repeat_dom_sf"/>
</dbReference>
<name>H2XUH4_CIOIN</name>
<dbReference type="InParanoid" id="H2XUH4"/>
<keyword evidence="2" id="KW-1185">Reference proteome</keyword>
<dbReference type="PANTHER" id="PTHR45532:SF4">
    <property type="entry name" value="WD REPEAT-CONTAINING PROTEIN 55 HOMOLOG"/>
    <property type="match status" value="1"/>
</dbReference>
<reference evidence="1" key="2">
    <citation type="journal article" date="2008" name="Genome Biol.">
        <title>Improved genome assembly and evidence-based global gene model set for the chordate Ciona intestinalis: new insight into intron and operon populations.</title>
        <authorList>
            <person name="Satou Y."/>
            <person name="Mineta K."/>
            <person name="Ogasawara M."/>
            <person name="Sasakura Y."/>
            <person name="Shoguchi E."/>
            <person name="Ueno K."/>
            <person name="Yamada L."/>
            <person name="Matsumoto J."/>
            <person name="Wasserscheid J."/>
            <person name="Dewar K."/>
            <person name="Wiley G.B."/>
            <person name="Macmil S.L."/>
            <person name="Roe B.A."/>
            <person name="Zeller R.W."/>
            <person name="Hastings K.E."/>
            <person name="Lemaire P."/>
            <person name="Lindquist E."/>
            <person name="Endo T."/>
            <person name="Hotta K."/>
            <person name="Inaba K."/>
        </authorList>
    </citation>
    <scope>NUCLEOTIDE SEQUENCE [LARGE SCALE GENOMIC DNA]</scope>
    <source>
        <strain evidence="1">wild type</strain>
    </source>
</reference>
<proteinExistence type="predicted"/>
<dbReference type="PANTHER" id="PTHR45532">
    <property type="entry name" value="WD REPEAT-CONTAINING PROTEIN 97"/>
    <property type="match status" value="1"/>
</dbReference>
<accession>H2XUH4</accession>
<dbReference type="HOGENOM" id="CLU_1820129_0_0_1"/>
<dbReference type="EMBL" id="EAAA01001816">
    <property type="status" value="NOT_ANNOTATED_CDS"/>
    <property type="molecule type" value="Genomic_DNA"/>
</dbReference>
<dbReference type="Ensembl" id="ENSCINT00000033342.1">
    <property type="protein sequence ID" value="ENSCINP00000033308.1"/>
    <property type="gene ID" value="ENSCING00000024486.1"/>
</dbReference>
<dbReference type="SUPFAM" id="SSF50978">
    <property type="entry name" value="WD40 repeat-like"/>
    <property type="match status" value="1"/>
</dbReference>
<reference evidence="1" key="3">
    <citation type="submission" date="2025-08" db="UniProtKB">
        <authorList>
            <consortium name="Ensembl"/>
        </authorList>
    </citation>
    <scope>IDENTIFICATION</scope>
</reference>
<organism evidence="1 2">
    <name type="scientific">Ciona intestinalis</name>
    <name type="common">Transparent sea squirt</name>
    <name type="synonym">Ascidia intestinalis</name>
    <dbReference type="NCBI Taxonomy" id="7719"/>
    <lineage>
        <taxon>Eukaryota</taxon>
        <taxon>Metazoa</taxon>
        <taxon>Chordata</taxon>
        <taxon>Tunicata</taxon>
        <taxon>Ascidiacea</taxon>
        <taxon>Phlebobranchia</taxon>
        <taxon>Cionidae</taxon>
        <taxon>Ciona</taxon>
    </lineage>
</organism>
<protein>
    <submittedName>
        <fullName evidence="1">Uncharacterized protein</fullName>
    </submittedName>
</protein>
<sequence length="142" mass="15644">MFSKGGETSTDGGTNSLYKEAESYTNRFPISCPPLQHIVWVPKHRLFVGISSDKNLRVFSDTIHRCQVISAPTVCAMPVISMVYLPETDEVVTGGIGVIQPWKIRISTGLKSTPVEGVLFYTFGCLLLKNFCEVLVSPSNFV</sequence>
<reference evidence="2" key="1">
    <citation type="journal article" date="2002" name="Science">
        <title>The draft genome of Ciona intestinalis: insights into chordate and vertebrate origins.</title>
        <authorList>
            <person name="Dehal P."/>
            <person name="Satou Y."/>
            <person name="Campbell R.K."/>
            <person name="Chapman J."/>
            <person name="Degnan B."/>
            <person name="De Tomaso A."/>
            <person name="Davidson B."/>
            <person name="Di Gregorio A."/>
            <person name="Gelpke M."/>
            <person name="Goodstein D.M."/>
            <person name="Harafuji N."/>
            <person name="Hastings K.E."/>
            <person name="Ho I."/>
            <person name="Hotta K."/>
            <person name="Huang W."/>
            <person name="Kawashima T."/>
            <person name="Lemaire P."/>
            <person name="Martinez D."/>
            <person name="Meinertzhagen I.A."/>
            <person name="Necula S."/>
            <person name="Nonaka M."/>
            <person name="Putnam N."/>
            <person name="Rash S."/>
            <person name="Saiga H."/>
            <person name="Satake M."/>
            <person name="Terry A."/>
            <person name="Yamada L."/>
            <person name="Wang H.G."/>
            <person name="Awazu S."/>
            <person name="Azumi K."/>
            <person name="Boore J."/>
            <person name="Branno M."/>
            <person name="Chin-Bow S."/>
            <person name="DeSantis R."/>
            <person name="Doyle S."/>
            <person name="Francino P."/>
            <person name="Keys D.N."/>
            <person name="Haga S."/>
            <person name="Hayashi H."/>
            <person name="Hino K."/>
            <person name="Imai K.S."/>
            <person name="Inaba K."/>
            <person name="Kano S."/>
            <person name="Kobayashi K."/>
            <person name="Kobayashi M."/>
            <person name="Lee B.I."/>
            <person name="Makabe K.W."/>
            <person name="Manohar C."/>
            <person name="Matassi G."/>
            <person name="Medina M."/>
            <person name="Mochizuki Y."/>
            <person name="Mount S."/>
            <person name="Morishita T."/>
            <person name="Miura S."/>
            <person name="Nakayama A."/>
            <person name="Nishizaka S."/>
            <person name="Nomoto H."/>
            <person name="Ohta F."/>
            <person name="Oishi K."/>
            <person name="Rigoutsos I."/>
            <person name="Sano M."/>
            <person name="Sasaki A."/>
            <person name="Sasakura Y."/>
            <person name="Shoguchi E."/>
            <person name="Shin-i T."/>
            <person name="Spagnuolo A."/>
            <person name="Stainier D."/>
            <person name="Suzuki M.M."/>
            <person name="Tassy O."/>
            <person name="Takatori N."/>
            <person name="Tokuoka M."/>
            <person name="Yagi K."/>
            <person name="Yoshizaki F."/>
            <person name="Wada S."/>
            <person name="Zhang C."/>
            <person name="Hyatt P.D."/>
            <person name="Larimer F."/>
            <person name="Detter C."/>
            <person name="Doggett N."/>
            <person name="Glavina T."/>
            <person name="Hawkins T."/>
            <person name="Richardson P."/>
            <person name="Lucas S."/>
            <person name="Kohara Y."/>
            <person name="Levine M."/>
            <person name="Satoh N."/>
            <person name="Rokhsar D.S."/>
        </authorList>
    </citation>
    <scope>NUCLEOTIDE SEQUENCE [LARGE SCALE GENOMIC DNA]</scope>
</reference>
<evidence type="ECO:0000313" key="2">
    <source>
        <dbReference type="Proteomes" id="UP000008144"/>
    </source>
</evidence>
<dbReference type="Proteomes" id="UP000008144">
    <property type="component" value="Chromosome 3"/>
</dbReference>
<reference evidence="1" key="4">
    <citation type="submission" date="2025-09" db="UniProtKB">
        <authorList>
            <consortium name="Ensembl"/>
        </authorList>
    </citation>
    <scope>IDENTIFICATION</scope>
</reference>
<evidence type="ECO:0000313" key="1">
    <source>
        <dbReference type="Ensembl" id="ENSCINP00000033308.1"/>
    </source>
</evidence>